<dbReference type="Proteomes" id="UP000283634">
    <property type="component" value="Unassembled WGS sequence"/>
</dbReference>
<protein>
    <submittedName>
        <fullName evidence="1">Putative retrotransposon hot spot (RHS) protein</fullName>
    </submittedName>
</protein>
<dbReference type="RefSeq" id="XP_029234438.1">
    <property type="nucleotide sequence ID" value="XM_029385817.1"/>
</dbReference>
<gene>
    <name evidence="1" type="ORF">TraAM80_09114</name>
</gene>
<organism evidence="1 2">
    <name type="scientific">Trypanosoma rangeli</name>
    <dbReference type="NCBI Taxonomy" id="5698"/>
    <lineage>
        <taxon>Eukaryota</taxon>
        <taxon>Discoba</taxon>
        <taxon>Euglenozoa</taxon>
        <taxon>Kinetoplastea</taxon>
        <taxon>Metakinetoplastina</taxon>
        <taxon>Trypanosomatida</taxon>
        <taxon>Trypanosomatidae</taxon>
        <taxon>Trypanosoma</taxon>
        <taxon>Herpetosoma</taxon>
    </lineage>
</organism>
<accession>A0A3R7R903</accession>
<dbReference type="AlphaFoldDB" id="A0A3R7R903"/>
<evidence type="ECO:0000313" key="1">
    <source>
        <dbReference type="EMBL" id="RNE98048.1"/>
    </source>
</evidence>
<proteinExistence type="predicted"/>
<name>A0A3R7R903_TRYRA</name>
<evidence type="ECO:0000313" key="2">
    <source>
        <dbReference type="Proteomes" id="UP000283634"/>
    </source>
</evidence>
<sequence>MDGAFWLRCGVSCRGRLHPRGSSHGPACRTYTPRLHTAKPAELIPQNHEPEKTGVDCGVLRKPEPKRFLLLDALLCFFFDWRIRMAVGVPFAAAEAHCTYAGTLQRLTECLVRCFGEWGASAVEFLWEMVGVRCADGAPINTRG</sequence>
<dbReference type="EMBL" id="MKGL01000498">
    <property type="protein sequence ID" value="RNE98048.1"/>
    <property type="molecule type" value="Genomic_DNA"/>
</dbReference>
<dbReference type="GeneID" id="40333047"/>
<keyword evidence="2" id="KW-1185">Reference proteome</keyword>
<reference evidence="1 2" key="1">
    <citation type="journal article" date="2018" name="BMC Genomics">
        <title>Genomic comparison of Trypanosoma conorhini and Trypanosoma rangeli to Trypanosoma cruzi strains of high and low virulence.</title>
        <authorList>
            <person name="Bradwell K.R."/>
            <person name="Koparde V.N."/>
            <person name="Matveyev A.V."/>
            <person name="Serrano M.G."/>
            <person name="Alves J.M."/>
            <person name="Parikh H."/>
            <person name="Huang B."/>
            <person name="Lee V."/>
            <person name="Espinosa-Alvarez O."/>
            <person name="Ortiz P.A."/>
            <person name="Costa-Martins A.G."/>
            <person name="Teixeira M.M."/>
            <person name="Buck G.A."/>
        </authorList>
    </citation>
    <scope>NUCLEOTIDE SEQUENCE [LARGE SCALE GENOMIC DNA]</scope>
    <source>
        <strain evidence="1 2">AM80</strain>
    </source>
</reference>
<comment type="caution">
    <text evidence="1">The sequence shown here is derived from an EMBL/GenBank/DDBJ whole genome shotgun (WGS) entry which is preliminary data.</text>
</comment>